<evidence type="ECO:0000313" key="2">
    <source>
        <dbReference type="Proteomes" id="UP000039046"/>
    </source>
</evidence>
<reference evidence="1 2" key="1">
    <citation type="journal article" date="2015" name="Genome Announc.">
        <title>Draft Genome Sequence and Gene Annotation of the Entomopathogenic Fungus Verticillium hemipterigenum.</title>
        <authorList>
            <person name="Horn F."/>
            <person name="Habel A."/>
            <person name="Scharf D.H."/>
            <person name="Dworschak J."/>
            <person name="Brakhage A.A."/>
            <person name="Guthke R."/>
            <person name="Hertweck C."/>
            <person name="Linde J."/>
        </authorList>
    </citation>
    <scope>NUCLEOTIDE SEQUENCE [LARGE SCALE GENOMIC DNA]</scope>
</reference>
<organism evidence="1 2">
    <name type="scientific">[Torrubiella] hemipterigena</name>
    <dbReference type="NCBI Taxonomy" id="1531966"/>
    <lineage>
        <taxon>Eukaryota</taxon>
        <taxon>Fungi</taxon>
        <taxon>Dikarya</taxon>
        <taxon>Ascomycota</taxon>
        <taxon>Pezizomycotina</taxon>
        <taxon>Sordariomycetes</taxon>
        <taxon>Hypocreomycetidae</taxon>
        <taxon>Hypocreales</taxon>
        <taxon>Clavicipitaceae</taxon>
        <taxon>Clavicipitaceae incertae sedis</taxon>
        <taxon>'Torrubiella' clade</taxon>
    </lineage>
</organism>
<dbReference type="GO" id="GO:0000444">
    <property type="term" value="C:MIS12/MIND type complex"/>
    <property type="evidence" value="ECO:0007669"/>
    <property type="project" value="TreeGrafter"/>
</dbReference>
<gene>
    <name evidence="1" type="ORF">VHEMI08614</name>
</gene>
<dbReference type="OrthoDB" id="2135762at2759"/>
<dbReference type="PANTHER" id="PTHR31749">
    <property type="entry name" value="KINETOCHORE-ASSOCIATED PROTEIN NSL1 HOMOLOG"/>
    <property type="match status" value="1"/>
</dbReference>
<evidence type="ECO:0000313" key="1">
    <source>
        <dbReference type="EMBL" id="CEJ92993.1"/>
    </source>
</evidence>
<keyword evidence="2" id="KW-1185">Reference proteome</keyword>
<dbReference type="EMBL" id="CDHN01000005">
    <property type="protein sequence ID" value="CEJ92993.1"/>
    <property type="molecule type" value="Genomic_DNA"/>
</dbReference>
<dbReference type="GO" id="GO:0000070">
    <property type="term" value="P:mitotic sister chromatid segregation"/>
    <property type="evidence" value="ECO:0007669"/>
    <property type="project" value="InterPro"/>
</dbReference>
<dbReference type="Proteomes" id="UP000039046">
    <property type="component" value="Unassembled WGS sequence"/>
</dbReference>
<dbReference type="Pfam" id="PF08641">
    <property type="entry name" value="Mis14"/>
    <property type="match status" value="1"/>
</dbReference>
<proteinExistence type="predicted"/>
<dbReference type="AlphaFoldDB" id="A0A0A1TNS3"/>
<dbReference type="InterPro" id="IPR013950">
    <property type="entry name" value="Mis14/Nsl1"/>
</dbReference>
<accession>A0A0A1TNS3</accession>
<dbReference type="HOGENOM" id="CLU_070604_1_0_1"/>
<name>A0A0A1TNS3_9HYPO</name>
<dbReference type="STRING" id="1531966.A0A0A1TNS3"/>
<dbReference type="PANTHER" id="PTHR31749:SF3">
    <property type="entry name" value="KINETOCHORE-ASSOCIATED PROTEIN NSL1 HOMOLOG"/>
    <property type="match status" value="1"/>
</dbReference>
<protein>
    <recommendedName>
        <fullName evidence="3">Kinetochore protein mis14</fullName>
    </recommendedName>
</protein>
<evidence type="ECO:0008006" key="3">
    <source>
        <dbReference type="Google" id="ProtNLM"/>
    </source>
</evidence>
<sequence>MDAEPEQPLIELTSHDDLSYLIANVRAAAAEHIEQAFPRVEGQRGKNTLRTEVEALVNQYIDNTFGFAAPNLRINGHTVTADDALDRDSSRLGASGDDDALYEPYDADKRRMVADLITQEERLLEEVAALKRSVPSTAAAEQAEHFDAAVLRDEEALQSRLAAEVPRATAESRDIAWSPLERQEGVESRFRGAVEGLERVKKDMPSIVAKLERARMAGDYVIKGNN</sequence>